<keyword evidence="5" id="KW-0472">Membrane</keyword>
<feature type="domain" description="Peptidase S8/S53" evidence="7">
    <location>
        <begin position="130"/>
        <end position="400"/>
    </location>
</feature>
<evidence type="ECO:0000256" key="3">
    <source>
        <dbReference type="ARBA" id="ARBA00022801"/>
    </source>
</evidence>
<dbReference type="Gene3D" id="2.60.120.260">
    <property type="entry name" value="Galactose-binding domain-like"/>
    <property type="match status" value="1"/>
</dbReference>
<dbReference type="InterPro" id="IPR036852">
    <property type="entry name" value="Peptidase_S8/S53_dom_sf"/>
</dbReference>
<reference evidence="9" key="1">
    <citation type="submission" date="2022-11" db="EMBL/GenBank/DDBJ databases">
        <title>Centuries of genome instability and evolution in soft-shell clam transmissible cancer (bioRxiv).</title>
        <authorList>
            <person name="Hart S.F.M."/>
            <person name="Yonemitsu M.A."/>
            <person name="Giersch R.M."/>
            <person name="Beal B.F."/>
            <person name="Arriagada G."/>
            <person name="Davis B.W."/>
            <person name="Ostrander E.A."/>
            <person name="Goff S.P."/>
            <person name="Metzger M.J."/>
        </authorList>
    </citation>
    <scope>NUCLEOTIDE SEQUENCE</scope>
    <source>
        <strain evidence="9">MELC-2E11</strain>
        <tissue evidence="9">Siphon/mantle</tissue>
    </source>
</reference>
<protein>
    <submittedName>
        <fullName evidence="9">PCSK4-like protein</fullName>
    </submittedName>
</protein>
<sequence length="586" mass="63887">MKTVLFAVVNIYISMLANIVESKSQLTDKLIVKVQDYTTVSKELFQSYVFLYRIVPGIFVFKQKGFAGHELTKAELDKLRHKYQVEQVEQVRRSFIKAEESMFNSDLSTSEGNSDFGMGIEQARSKGYTGEGVTVGILDVGACTDHPFLSDKITKELSWNFPDNSKNVDPDWNPNYAETYPLLDHGTNMCGLVASSEGCGGGVAPDSRLAVLKVFRMDPAIRCLPCMDEDHYALALAFRPEEIHIYASGLSLSELTGVSIAIKATIQNGIIKGRGGKGSIYVYPAGNVGNAFVNNPYTVSVNGIGVNGTVPSFASASATVITSVLAEGRTLESKLMSTTSCKPERNCSVFNGLSPATAITAAIITFALQNNSALTYRDVFHILVQASEHEQLVHSVYGFGLLNAEKVGSLASNWNFVGSLVAVTQTLSDKPEQCKNNTCSIKVNLSCSKYTACVQSVEQVFVTVNLTTPSMKNTRLYIDSPGGTRSVLLDRYQSSIGTVNNLDLRSVHFWDEQSIGEWTITLEIESQVTESLALIVSSMTWYGTGNEAQVTGGFSFGAFAAILYPIVVFSATGCFFLLWNETWLVK</sequence>
<dbReference type="SUPFAM" id="SSF52743">
    <property type="entry name" value="Subtilisin-like"/>
    <property type="match status" value="1"/>
</dbReference>
<feature type="signal peptide" evidence="6">
    <location>
        <begin position="1"/>
        <end position="22"/>
    </location>
</feature>
<keyword evidence="4" id="KW-0720">Serine protease</keyword>
<keyword evidence="6" id="KW-0732">Signal</keyword>
<dbReference type="Proteomes" id="UP001164746">
    <property type="component" value="Chromosome 8"/>
</dbReference>
<keyword evidence="5" id="KW-1133">Transmembrane helix</keyword>
<feature type="chain" id="PRO_5045583555" evidence="6">
    <location>
        <begin position="23"/>
        <end position="586"/>
    </location>
</feature>
<evidence type="ECO:0000313" key="10">
    <source>
        <dbReference type="Proteomes" id="UP001164746"/>
    </source>
</evidence>
<evidence type="ECO:0000256" key="2">
    <source>
        <dbReference type="ARBA" id="ARBA00022685"/>
    </source>
</evidence>
<dbReference type="Gene3D" id="3.40.50.200">
    <property type="entry name" value="Peptidase S8/S53 domain"/>
    <property type="match status" value="1"/>
</dbReference>
<dbReference type="InterPro" id="IPR008979">
    <property type="entry name" value="Galactose-bd-like_sf"/>
</dbReference>
<keyword evidence="5" id="KW-0812">Transmembrane</keyword>
<dbReference type="Pfam" id="PF01483">
    <property type="entry name" value="P_proprotein"/>
    <property type="match status" value="1"/>
</dbReference>
<dbReference type="Pfam" id="PF00082">
    <property type="entry name" value="Peptidase_S8"/>
    <property type="match status" value="1"/>
</dbReference>
<evidence type="ECO:0000313" key="9">
    <source>
        <dbReference type="EMBL" id="WAR13521.1"/>
    </source>
</evidence>
<dbReference type="PRINTS" id="PR00723">
    <property type="entry name" value="SUBTILISIN"/>
</dbReference>
<dbReference type="PANTHER" id="PTHR42884">
    <property type="entry name" value="PROPROTEIN CONVERTASE SUBTILISIN/KEXIN-RELATED"/>
    <property type="match status" value="1"/>
</dbReference>
<keyword evidence="1" id="KW-0645">Protease</keyword>
<evidence type="ECO:0000259" key="7">
    <source>
        <dbReference type="Pfam" id="PF00082"/>
    </source>
</evidence>
<keyword evidence="10" id="KW-1185">Reference proteome</keyword>
<dbReference type="InterPro" id="IPR000209">
    <property type="entry name" value="Peptidase_S8/S53_dom"/>
</dbReference>
<dbReference type="SUPFAM" id="SSF49785">
    <property type="entry name" value="Galactose-binding domain-like"/>
    <property type="match status" value="1"/>
</dbReference>
<dbReference type="PANTHER" id="PTHR42884:SF14">
    <property type="entry name" value="NEUROENDOCRINE CONVERTASE 1"/>
    <property type="match status" value="1"/>
</dbReference>
<proteinExistence type="predicted"/>
<dbReference type="InterPro" id="IPR015500">
    <property type="entry name" value="Peptidase_S8_subtilisin-rel"/>
</dbReference>
<evidence type="ECO:0000259" key="8">
    <source>
        <dbReference type="Pfam" id="PF01483"/>
    </source>
</evidence>
<dbReference type="InterPro" id="IPR002884">
    <property type="entry name" value="P_dom"/>
</dbReference>
<feature type="domain" description="P/Homo B" evidence="8">
    <location>
        <begin position="457"/>
        <end position="523"/>
    </location>
</feature>
<name>A0ABY7EXU3_MYAAR</name>
<gene>
    <name evidence="9" type="ORF">MAR_027701</name>
</gene>
<keyword evidence="2" id="KW-0165">Cleavage on pair of basic residues</keyword>
<accession>A0ABY7EXU3</accession>
<evidence type="ECO:0000256" key="1">
    <source>
        <dbReference type="ARBA" id="ARBA00022670"/>
    </source>
</evidence>
<evidence type="ECO:0000256" key="6">
    <source>
        <dbReference type="SAM" id="SignalP"/>
    </source>
</evidence>
<keyword evidence="3" id="KW-0378">Hydrolase</keyword>
<organism evidence="9 10">
    <name type="scientific">Mya arenaria</name>
    <name type="common">Soft-shell clam</name>
    <dbReference type="NCBI Taxonomy" id="6604"/>
    <lineage>
        <taxon>Eukaryota</taxon>
        <taxon>Metazoa</taxon>
        <taxon>Spiralia</taxon>
        <taxon>Lophotrochozoa</taxon>
        <taxon>Mollusca</taxon>
        <taxon>Bivalvia</taxon>
        <taxon>Autobranchia</taxon>
        <taxon>Heteroconchia</taxon>
        <taxon>Euheterodonta</taxon>
        <taxon>Imparidentia</taxon>
        <taxon>Neoheterodontei</taxon>
        <taxon>Myida</taxon>
        <taxon>Myoidea</taxon>
        <taxon>Myidae</taxon>
        <taxon>Mya</taxon>
    </lineage>
</organism>
<feature type="transmembrane region" description="Helical" evidence="5">
    <location>
        <begin position="556"/>
        <end position="579"/>
    </location>
</feature>
<evidence type="ECO:0000256" key="4">
    <source>
        <dbReference type="ARBA" id="ARBA00022825"/>
    </source>
</evidence>
<dbReference type="EMBL" id="CP111019">
    <property type="protein sequence ID" value="WAR13521.1"/>
    <property type="molecule type" value="Genomic_DNA"/>
</dbReference>
<evidence type="ECO:0000256" key="5">
    <source>
        <dbReference type="SAM" id="Phobius"/>
    </source>
</evidence>